<organism evidence="1 2">
    <name type="scientific">Trifolium medium</name>
    <dbReference type="NCBI Taxonomy" id="97028"/>
    <lineage>
        <taxon>Eukaryota</taxon>
        <taxon>Viridiplantae</taxon>
        <taxon>Streptophyta</taxon>
        <taxon>Embryophyta</taxon>
        <taxon>Tracheophyta</taxon>
        <taxon>Spermatophyta</taxon>
        <taxon>Magnoliopsida</taxon>
        <taxon>eudicotyledons</taxon>
        <taxon>Gunneridae</taxon>
        <taxon>Pentapetalae</taxon>
        <taxon>rosids</taxon>
        <taxon>fabids</taxon>
        <taxon>Fabales</taxon>
        <taxon>Fabaceae</taxon>
        <taxon>Papilionoideae</taxon>
        <taxon>50 kb inversion clade</taxon>
        <taxon>NPAAA clade</taxon>
        <taxon>Hologalegina</taxon>
        <taxon>IRL clade</taxon>
        <taxon>Trifolieae</taxon>
        <taxon>Trifolium</taxon>
    </lineage>
</organism>
<keyword evidence="2" id="KW-1185">Reference proteome</keyword>
<feature type="non-terminal residue" evidence="1">
    <location>
        <position position="123"/>
    </location>
</feature>
<reference evidence="1 2" key="1">
    <citation type="journal article" date="2018" name="Front. Plant Sci.">
        <title>Red Clover (Trifolium pratense) and Zigzag Clover (T. medium) - A Picture of Genomic Similarities and Differences.</title>
        <authorList>
            <person name="Dluhosova J."/>
            <person name="Istvanek J."/>
            <person name="Nedelnik J."/>
            <person name="Repkova J."/>
        </authorList>
    </citation>
    <scope>NUCLEOTIDE SEQUENCE [LARGE SCALE GENOMIC DNA]</scope>
    <source>
        <strain evidence="2">cv. 10/8</strain>
        <tissue evidence="1">Leaf</tissue>
    </source>
</reference>
<evidence type="ECO:0000313" key="2">
    <source>
        <dbReference type="Proteomes" id="UP000265520"/>
    </source>
</evidence>
<protein>
    <submittedName>
        <fullName evidence="1">Putative IMP dehydrogenase/GMP reductase</fullName>
    </submittedName>
</protein>
<sequence>DVCFYSGWLRCGHFIALHLPERVLRQFGFTQTIPRLPSQAADPLAKRGHISAQFGEYLDRVLTPEQRGLGAIYPWYAAPGYMRWYFLISHPYMRPLPPGEPLRPCEQEALIEEEAEMEGALAT</sequence>
<proteinExistence type="predicted"/>
<dbReference type="AlphaFoldDB" id="A0A392RSS8"/>
<comment type="caution">
    <text evidence="1">The sequence shown here is derived from an EMBL/GenBank/DDBJ whole genome shotgun (WGS) entry which is preliminary data.</text>
</comment>
<accession>A0A392RSS8</accession>
<name>A0A392RSS8_9FABA</name>
<evidence type="ECO:0000313" key="1">
    <source>
        <dbReference type="EMBL" id="MCI39154.1"/>
    </source>
</evidence>
<feature type="non-terminal residue" evidence="1">
    <location>
        <position position="1"/>
    </location>
</feature>
<dbReference type="EMBL" id="LXQA010264257">
    <property type="protein sequence ID" value="MCI39154.1"/>
    <property type="molecule type" value="Genomic_DNA"/>
</dbReference>
<dbReference type="Proteomes" id="UP000265520">
    <property type="component" value="Unassembled WGS sequence"/>
</dbReference>